<keyword evidence="1" id="KW-0805">Transcription regulation</keyword>
<dbReference type="InterPro" id="IPR000792">
    <property type="entry name" value="Tscrpt_reg_LuxR_C"/>
</dbReference>
<dbReference type="InterPro" id="IPR016032">
    <property type="entry name" value="Sig_transdc_resp-reg_C-effctor"/>
</dbReference>
<feature type="domain" description="HTH luxR-type" evidence="4">
    <location>
        <begin position="253"/>
        <end position="318"/>
    </location>
</feature>
<comment type="caution">
    <text evidence="5">The sequence shown here is derived from an EMBL/GenBank/DDBJ whole genome shotgun (WGS) entry which is preliminary data.</text>
</comment>
<dbReference type="SMART" id="SM00421">
    <property type="entry name" value="HTH_LUXR"/>
    <property type="match status" value="1"/>
</dbReference>
<protein>
    <submittedName>
        <fullName evidence="5">Response regulator transcription factor</fullName>
    </submittedName>
</protein>
<dbReference type="RefSeq" id="WP_344992422.1">
    <property type="nucleotide sequence ID" value="NZ_BAABCD010000019.1"/>
</dbReference>
<accession>A0ABV9PNH1</accession>
<keyword evidence="2" id="KW-0238">DNA-binding</keyword>
<name>A0ABV9PNH1_9ACTN</name>
<dbReference type="PANTHER" id="PTHR44688:SF16">
    <property type="entry name" value="DNA-BINDING TRANSCRIPTIONAL ACTIVATOR DEVR_DOSR"/>
    <property type="match status" value="1"/>
</dbReference>
<sequence length="331" mass="36980">MKTATILDATVKAIRVTQADVVPVSIAAHEALTELNRFVGYPSLEIAEWDPTEGVHQPLHSERFPRKLLEALNGQVFLDDLCWPALHRDTRPKGWQDTDAFVDRGDSSLYQEFILPLGYREGIYLPLFHRERYVGMVTGNTDAALPPGEAEKAALTALAPALGEFLFRTRERRARKEADGALLLDADLHLTSFEPEQSQNTAELIRAVLLRTWPTRGQVSRFAIWPDASEVPLRVRVERARRGAGDFYVSWRRGPMPAGLSRRQVEVVTGIVEGLPNTEIADRLFMSPRTVSKHVEHILVKLGVPNRSSVTRLAMIDGVYLLGHPALSTPI</sequence>
<dbReference type="Gene3D" id="1.10.10.10">
    <property type="entry name" value="Winged helix-like DNA-binding domain superfamily/Winged helix DNA-binding domain"/>
    <property type="match status" value="1"/>
</dbReference>
<evidence type="ECO:0000256" key="1">
    <source>
        <dbReference type="ARBA" id="ARBA00023015"/>
    </source>
</evidence>
<dbReference type="SUPFAM" id="SSF46894">
    <property type="entry name" value="C-terminal effector domain of the bipartite response regulators"/>
    <property type="match status" value="1"/>
</dbReference>
<dbReference type="PANTHER" id="PTHR44688">
    <property type="entry name" value="DNA-BINDING TRANSCRIPTIONAL ACTIVATOR DEVR_DOSR"/>
    <property type="match status" value="1"/>
</dbReference>
<evidence type="ECO:0000313" key="6">
    <source>
        <dbReference type="Proteomes" id="UP001595836"/>
    </source>
</evidence>
<dbReference type="PRINTS" id="PR00038">
    <property type="entry name" value="HTHLUXR"/>
</dbReference>
<evidence type="ECO:0000256" key="3">
    <source>
        <dbReference type="ARBA" id="ARBA00023163"/>
    </source>
</evidence>
<evidence type="ECO:0000259" key="4">
    <source>
        <dbReference type="PROSITE" id="PS50043"/>
    </source>
</evidence>
<evidence type="ECO:0000256" key="2">
    <source>
        <dbReference type="ARBA" id="ARBA00023125"/>
    </source>
</evidence>
<dbReference type="InterPro" id="IPR036388">
    <property type="entry name" value="WH-like_DNA-bd_sf"/>
</dbReference>
<evidence type="ECO:0000313" key="5">
    <source>
        <dbReference type="EMBL" id="MFC4754460.1"/>
    </source>
</evidence>
<keyword evidence="3" id="KW-0804">Transcription</keyword>
<dbReference type="EMBL" id="JBHSHP010000018">
    <property type="protein sequence ID" value="MFC4754460.1"/>
    <property type="molecule type" value="Genomic_DNA"/>
</dbReference>
<dbReference type="SUPFAM" id="SSF55781">
    <property type="entry name" value="GAF domain-like"/>
    <property type="match status" value="1"/>
</dbReference>
<proteinExistence type="predicted"/>
<dbReference type="PROSITE" id="PS50043">
    <property type="entry name" value="HTH_LUXR_2"/>
    <property type="match status" value="1"/>
</dbReference>
<dbReference type="Pfam" id="PF00196">
    <property type="entry name" value="GerE"/>
    <property type="match status" value="1"/>
</dbReference>
<reference evidence="6" key="1">
    <citation type="journal article" date="2019" name="Int. J. Syst. Evol. Microbiol.">
        <title>The Global Catalogue of Microorganisms (GCM) 10K type strain sequencing project: providing services to taxonomists for standard genome sequencing and annotation.</title>
        <authorList>
            <consortium name="The Broad Institute Genomics Platform"/>
            <consortium name="The Broad Institute Genome Sequencing Center for Infectious Disease"/>
            <person name="Wu L."/>
            <person name="Ma J."/>
        </authorList>
    </citation>
    <scope>NUCLEOTIDE SEQUENCE [LARGE SCALE GENOMIC DNA]</scope>
    <source>
        <strain evidence="6">JCM 11882</strain>
    </source>
</reference>
<gene>
    <name evidence="5" type="ORF">ACFO7U_06690</name>
</gene>
<dbReference type="PROSITE" id="PS00622">
    <property type="entry name" value="HTH_LUXR_1"/>
    <property type="match status" value="1"/>
</dbReference>
<dbReference type="CDD" id="cd06170">
    <property type="entry name" value="LuxR_C_like"/>
    <property type="match status" value="1"/>
</dbReference>
<organism evidence="5 6">
    <name type="scientific">Dietzia aurantiaca</name>
    <dbReference type="NCBI Taxonomy" id="983873"/>
    <lineage>
        <taxon>Bacteria</taxon>
        <taxon>Bacillati</taxon>
        <taxon>Actinomycetota</taxon>
        <taxon>Actinomycetes</taxon>
        <taxon>Mycobacteriales</taxon>
        <taxon>Dietziaceae</taxon>
        <taxon>Dietzia</taxon>
    </lineage>
</organism>
<dbReference type="Proteomes" id="UP001595836">
    <property type="component" value="Unassembled WGS sequence"/>
</dbReference>
<keyword evidence="6" id="KW-1185">Reference proteome</keyword>